<dbReference type="EMBL" id="BPQB01000006">
    <property type="protein sequence ID" value="GJE87351.1"/>
    <property type="molecule type" value="Genomic_DNA"/>
</dbReference>
<evidence type="ECO:0000256" key="2">
    <source>
        <dbReference type="ARBA" id="ARBA00001933"/>
    </source>
</evidence>
<evidence type="ECO:0000313" key="10">
    <source>
        <dbReference type="EMBL" id="GJE87351.1"/>
    </source>
</evidence>
<organism evidence="10 11">
    <name type="scientific">Phanerochaete sordida</name>
    <dbReference type="NCBI Taxonomy" id="48140"/>
    <lineage>
        <taxon>Eukaryota</taxon>
        <taxon>Fungi</taxon>
        <taxon>Dikarya</taxon>
        <taxon>Basidiomycota</taxon>
        <taxon>Agaricomycotina</taxon>
        <taxon>Agaricomycetes</taxon>
        <taxon>Polyporales</taxon>
        <taxon>Phanerochaetaceae</taxon>
        <taxon>Phanerochaete</taxon>
    </lineage>
</organism>
<evidence type="ECO:0000313" key="11">
    <source>
        <dbReference type="Proteomes" id="UP000703269"/>
    </source>
</evidence>
<dbReference type="GO" id="GO:0005524">
    <property type="term" value="F:ATP binding"/>
    <property type="evidence" value="ECO:0007669"/>
    <property type="project" value="TreeGrafter"/>
</dbReference>
<keyword evidence="6" id="KW-0460">Magnesium</keyword>
<comment type="caution">
    <text evidence="10">The sequence shown here is derived from an EMBL/GenBank/DDBJ whole genome shotgun (WGS) entry which is preliminary data.</text>
</comment>
<dbReference type="Pfam" id="PF00291">
    <property type="entry name" value="PALP"/>
    <property type="match status" value="1"/>
</dbReference>
<dbReference type="GO" id="GO:0030378">
    <property type="term" value="F:serine racemase activity"/>
    <property type="evidence" value="ECO:0007669"/>
    <property type="project" value="TreeGrafter"/>
</dbReference>
<comment type="cofactor">
    <cofactor evidence="2">
        <name>pyridoxal 5'-phosphate</name>
        <dbReference type="ChEBI" id="CHEBI:597326"/>
    </cofactor>
</comment>
<gene>
    <name evidence="10" type="ORF">PsYK624_034340</name>
</gene>
<dbReference type="PROSITE" id="PS00165">
    <property type="entry name" value="DEHYDRATASE_SER_THR"/>
    <property type="match status" value="1"/>
</dbReference>
<dbReference type="PANTHER" id="PTHR43050:SF1">
    <property type="entry name" value="SERINE RACEMASE"/>
    <property type="match status" value="1"/>
</dbReference>
<feature type="domain" description="Tryptophan synthase beta chain-like PALP" evidence="9">
    <location>
        <begin position="20"/>
        <end position="313"/>
    </location>
</feature>
<reference evidence="10 11" key="1">
    <citation type="submission" date="2021-08" db="EMBL/GenBank/DDBJ databases">
        <title>Draft Genome Sequence of Phanerochaete sordida strain YK-624.</title>
        <authorList>
            <person name="Mori T."/>
            <person name="Dohra H."/>
            <person name="Suzuki T."/>
            <person name="Kawagishi H."/>
            <person name="Hirai H."/>
        </authorList>
    </citation>
    <scope>NUCLEOTIDE SEQUENCE [LARGE SCALE GENOMIC DNA]</scope>
    <source>
        <strain evidence="10 11">YK-624</strain>
    </source>
</reference>
<evidence type="ECO:0000256" key="1">
    <source>
        <dbReference type="ARBA" id="ARBA00001913"/>
    </source>
</evidence>
<dbReference type="GO" id="GO:0000287">
    <property type="term" value="F:magnesium ion binding"/>
    <property type="evidence" value="ECO:0007669"/>
    <property type="project" value="TreeGrafter"/>
</dbReference>
<proteinExistence type="inferred from homology"/>
<protein>
    <submittedName>
        <fullName evidence="10">Threonine/serine dehydratase</fullName>
    </submittedName>
</protein>
<dbReference type="Gene3D" id="3.40.50.1100">
    <property type="match status" value="2"/>
</dbReference>
<evidence type="ECO:0000259" key="9">
    <source>
        <dbReference type="Pfam" id="PF00291"/>
    </source>
</evidence>
<dbReference type="InterPro" id="IPR000634">
    <property type="entry name" value="Ser/Thr_deHydtase_PyrdxlP-BS"/>
</dbReference>
<evidence type="ECO:0000256" key="7">
    <source>
        <dbReference type="ARBA" id="ARBA00022898"/>
    </source>
</evidence>
<accession>A0A9P3G315</accession>
<dbReference type="GO" id="GO:0018114">
    <property type="term" value="F:threonine racemase activity"/>
    <property type="evidence" value="ECO:0007669"/>
    <property type="project" value="TreeGrafter"/>
</dbReference>
<name>A0A9P3G315_9APHY</name>
<evidence type="ECO:0000256" key="4">
    <source>
        <dbReference type="ARBA" id="ARBA00001946"/>
    </source>
</evidence>
<dbReference type="GO" id="GO:0070179">
    <property type="term" value="P:D-serine biosynthetic process"/>
    <property type="evidence" value="ECO:0007669"/>
    <property type="project" value="TreeGrafter"/>
</dbReference>
<dbReference type="OrthoDB" id="271064at2759"/>
<dbReference type="GO" id="GO:0003941">
    <property type="term" value="F:L-serine ammonia-lyase activity"/>
    <property type="evidence" value="ECO:0007669"/>
    <property type="project" value="TreeGrafter"/>
</dbReference>
<dbReference type="InterPro" id="IPR001926">
    <property type="entry name" value="TrpB-like_PALP"/>
</dbReference>
<comment type="cofactor">
    <cofactor evidence="1">
        <name>Ca(2+)</name>
        <dbReference type="ChEBI" id="CHEBI:29108"/>
    </cofactor>
</comment>
<dbReference type="InterPro" id="IPR036052">
    <property type="entry name" value="TrpB-like_PALP_sf"/>
</dbReference>
<dbReference type="PANTHER" id="PTHR43050">
    <property type="entry name" value="SERINE / THREONINE RACEMASE FAMILY MEMBER"/>
    <property type="match status" value="1"/>
</dbReference>
<evidence type="ECO:0000256" key="8">
    <source>
        <dbReference type="ARBA" id="ARBA00023239"/>
    </source>
</evidence>
<dbReference type="GO" id="GO:0030170">
    <property type="term" value="F:pyridoxal phosphate binding"/>
    <property type="evidence" value="ECO:0007669"/>
    <property type="project" value="InterPro"/>
</dbReference>
<dbReference type="SUPFAM" id="SSF53686">
    <property type="entry name" value="Tryptophan synthase beta subunit-like PLP-dependent enzymes"/>
    <property type="match status" value="1"/>
</dbReference>
<keyword evidence="8" id="KW-0456">Lyase</keyword>
<evidence type="ECO:0000256" key="6">
    <source>
        <dbReference type="ARBA" id="ARBA00022842"/>
    </source>
</evidence>
<comment type="similarity">
    <text evidence="5">Belongs to the serine/threonine dehydratase family.</text>
</comment>
<keyword evidence="11" id="KW-1185">Reference proteome</keyword>
<comment type="cofactor">
    <cofactor evidence="4">
        <name>Mg(2+)</name>
        <dbReference type="ChEBI" id="CHEBI:18420"/>
    </cofactor>
</comment>
<comment type="cofactor">
    <cofactor evidence="3">
        <name>Mn(2+)</name>
        <dbReference type="ChEBI" id="CHEBI:29035"/>
    </cofactor>
</comment>
<dbReference type="FunFam" id="3.40.50.1100:FF:000005">
    <property type="entry name" value="Threonine dehydratase catabolic"/>
    <property type="match status" value="1"/>
</dbReference>
<dbReference type="CDD" id="cd01562">
    <property type="entry name" value="Thr-dehyd"/>
    <property type="match status" value="1"/>
</dbReference>
<evidence type="ECO:0000256" key="5">
    <source>
        <dbReference type="ARBA" id="ARBA00010869"/>
    </source>
</evidence>
<dbReference type="Proteomes" id="UP000703269">
    <property type="component" value="Unassembled WGS sequence"/>
</dbReference>
<dbReference type="AlphaFoldDB" id="A0A9P3G315"/>
<evidence type="ECO:0000256" key="3">
    <source>
        <dbReference type="ARBA" id="ARBA00001936"/>
    </source>
</evidence>
<keyword evidence="7" id="KW-0663">Pyridoxal phosphate</keyword>
<sequence length="326" mass="33858">MSGEPELSRSSVLAAYETIKPFVHRTPLITSSSLSASLPGGNALYFKAENLQKGGAFKFRGASYSLERLSPEQLAKGVCTHSSGNHAGALALAAKERGARCFVVMPSNSAPPKIAAVRAYGAHITFCAPSAAARAAALEDVRARTGAAFVPPYDAAHTILGQGTALLELLAQAPEHGERPAAVVVPVGGGGLLAGTALAADGTGVRVFGAEPAGAADCARGLREGRRVEEFVPETICDGLRTPVGKLNFPIIQEKVEDVIVVSDEEVVEAMKLMWERLKLVVEPSSATAFAAVRSEKFQALGIKGPIAIIITGGNVDLSQPLPWAA</sequence>